<evidence type="ECO:0000313" key="2">
    <source>
        <dbReference type="Proteomes" id="UP000007129"/>
    </source>
</evidence>
<gene>
    <name evidence="1" type="ORF">MPH_13595</name>
</gene>
<proteinExistence type="predicted"/>
<comment type="caution">
    <text evidence="1">The sequence shown here is derived from an EMBL/GenBank/DDBJ whole genome shotgun (WGS) entry which is preliminary data.</text>
</comment>
<name>K2RH05_MACPH</name>
<sequence>MSYIVHSRYWICTGDPGASRVSALDWTGANLGSSSNPIQQDHWRSWILSSWILRSWILRILSSSKRYIRFRRSDRTCTR</sequence>
<dbReference type="HOGENOM" id="CLU_2606483_0_0_1"/>
<dbReference type="VEuPathDB" id="FungiDB:MPH_13595"/>
<dbReference type="Proteomes" id="UP000007129">
    <property type="component" value="Unassembled WGS sequence"/>
</dbReference>
<organism evidence="1 2">
    <name type="scientific">Macrophomina phaseolina (strain MS6)</name>
    <name type="common">Charcoal rot fungus</name>
    <dbReference type="NCBI Taxonomy" id="1126212"/>
    <lineage>
        <taxon>Eukaryota</taxon>
        <taxon>Fungi</taxon>
        <taxon>Dikarya</taxon>
        <taxon>Ascomycota</taxon>
        <taxon>Pezizomycotina</taxon>
        <taxon>Dothideomycetes</taxon>
        <taxon>Dothideomycetes incertae sedis</taxon>
        <taxon>Botryosphaeriales</taxon>
        <taxon>Botryosphaeriaceae</taxon>
        <taxon>Macrophomina</taxon>
    </lineage>
</organism>
<evidence type="ECO:0000313" key="1">
    <source>
        <dbReference type="EMBL" id="EKG09379.1"/>
    </source>
</evidence>
<dbReference type="EMBL" id="AHHD01000701">
    <property type="protein sequence ID" value="EKG09379.1"/>
    <property type="molecule type" value="Genomic_DNA"/>
</dbReference>
<protein>
    <submittedName>
        <fullName evidence="1">Uncharacterized protein</fullName>
    </submittedName>
</protein>
<dbReference type="AlphaFoldDB" id="K2RH05"/>
<reference evidence="1 2" key="1">
    <citation type="journal article" date="2012" name="BMC Genomics">
        <title>Tools to kill: Genome of one of the most destructive plant pathogenic fungi Macrophomina phaseolina.</title>
        <authorList>
            <person name="Islam M.S."/>
            <person name="Haque M.S."/>
            <person name="Islam M.M."/>
            <person name="Emdad E.M."/>
            <person name="Halim A."/>
            <person name="Hossen Q.M.M."/>
            <person name="Hossain M.Z."/>
            <person name="Ahmed B."/>
            <person name="Rahim S."/>
            <person name="Rahman M.S."/>
            <person name="Alam M.M."/>
            <person name="Hou S."/>
            <person name="Wan X."/>
            <person name="Saito J.A."/>
            <person name="Alam M."/>
        </authorList>
    </citation>
    <scope>NUCLEOTIDE SEQUENCE [LARGE SCALE GENOMIC DNA]</scope>
    <source>
        <strain evidence="1 2">MS6</strain>
    </source>
</reference>
<accession>K2RH05</accession>
<dbReference type="InParanoid" id="K2RH05"/>